<evidence type="ECO:0000256" key="2">
    <source>
        <dbReference type="ARBA" id="ARBA00023015"/>
    </source>
</evidence>
<evidence type="ECO:0000259" key="6">
    <source>
        <dbReference type="Pfam" id="PF08281"/>
    </source>
</evidence>
<dbReference type="SUPFAM" id="SSF88946">
    <property type="entry name" value="Sigma2 domain of RNA polymerase sigma factors"/>
    <property type="match status" value="1"/>
</dbReference>
<sequence length="206" mass="22504">MTAKVTARAGPSDPAEALSDAALLELSCRKPERFGEIYDRYVAEIHAYLGRRLDRQAADDLTAEVFLAAFRKRETFDSGRGEVRAWLYGFATNLIALHRRAETRRLAALQRSAGVHRAPEDGHEERVVTRVDAVSTQGRLAAELRALSDGDRDVLLLSALGELSHEEVAQALDIPYGTVGSRLSRVRKKLRAALGSVNPLNGGTDG</sequence>
<name>A0A7W9G9Y1_9ACTN</name>
<keyword evidence="4" id="KW-0804">Transcription</keyword>
<keyword evidence="2" id="KW-0805">Transcription regulation</keyword>
<dbReference type="InterPro" id="IPR007627">
    <property type="entry name" value="RNA_pol_sigma70_r2"/>
</dbReference>
<evidence type="ECO:0000256" key="1">
    <source>
        <dbReference type="ARBA" id="ARBA00010641"/>
    </source>
</evidence>
<dbReference type="PANTHER" id="PTHR43133:SF62">
    <property type="entry name" value="RNA POLYMERASE SIGMA FACTOR SIGZ"/>
    <property type="match status" value="1"/>
</dbReference>
<evidence type="ECO:0000256" key="4">
    <source>
        <dbReference type="ARBA" id="ARBA00023163"/>
    </source>
</evidence>
<dbReference type="PANTHER" id="PTHR43133">
    <property type="entry name" value="RNA POLYMERASE ECF-TYPE SIGMA FACTO"/>
    <property type="match status" value="1"/>
</dbReference>
<keyword evidence="8" id="KW-1185">Reference proteome</keyword>
<evidence type="ECO:0000259" key="5">
    <source>
        <dbReference type="Pfam" id="PF04542"/>
    </source>
</evidence>
<dbReference type="AlphaFoldDB" id="A0A7W9G9Y1"/>
<dbReference type="CDD" id="cd06171">
    <property type="entry name" value="Sigma70_r4"/>
    <property type="match status" value="1"/>
</dbReference>
<dbReference type="InterPro" id="IPR039425">
    <property type="entry name" value="RNA_pol_sigma-70-like"/>
</dbReference>
<proteinExistence type="inferred from homology"/>
<dbReference type="InterPro" id="IPR013324">
    <property type="entry name" value="RNA_pol_sigma_r3/r4-like"/>
</dbReference>
<evidence type="ECO:0000313" key="7">
    <source>
        <dbReference type="EMBL" id="MBB5779896.1"/>
    </source>
</evidence>
<dbReference type="Pfam" id="PF04542">
    <property type="entry name" value="Sigma70_r2"/>
    <property type="match status" value="1"/>
</dbReference>
<comment type="similarity">
    <text evidence="1">Belongs to the sigma-70 factor family. ECF subfamily.</text>
</comment>
<dbReference type="Gene3D" id="1.10.1740.10">
    <property type="match status" value="1"/>
</dbReference>
<dbReference type="Proteomes" id="UP000579153">
    <property type="component" value="Unassembled WGS sequence"/>
</dbReference>
<dbReference type="GO" id="GO:0006352">
    <property type="term" value="P:DNA-templated transcription initiation"/>
    <property type="evidence" value="ECO:0007669"/>
    <property type="project" value="InterPro"/>
</dbReference>
<dbReference type="InterPro" id="IPR013249">
    <property type="entry name" value="RNA_pol_sigma70_r4_t2"/>
</dbReference>
<feature type="domain" description="RNA polymerase sigma-70 region 2" evidence="5">
    <location>
        <begin position="37"/>
        <end position="104"/>
    </location>
</feature>
<gene>
    <name evidence="7" type="ORF">HD596_006652</name>
</gene>
<dbReference type="GO" id="GO:0003677">
    <property type="term" value="F:DNA binding"/>
    <property type="evidence" value="ECO:0007669"/>
    <property type="project" value="InterPro"/>
</dbReference>
<dbReference type="InterPro" id="IPR036388">
    <property type="entry name" value="WH-like_DNA-bd_sf"/>
</dbReference>
<dbReference type="Gene3D" id="1.10.10.10">
    <property type="entry name" value="Winged helix-like DNA-binding domain superfamily/Winged helix DNA-binding domain"/>
    <property type="match status" value="1"/>
</dbReference>
<dbReference type="EMBL" id="JACHMB010000001">
    <property type="protein sequence ID" value="MBB5779896.1"/>
    <property type="molecule type" value="Genomic_DNA"/>
</dbReference>
<feature type="domain" description="RNA polymerase sigma factor 70 region 4 type 2" evidence="6">
    <location>
        <begin position="139"/>
        <end position="190"/>
    </location>
</feature>
<reference evidence="7 8" key="1">
    <citation type="submission" date="2020-08" db="EMBL/GenBank/DDBJ databases">
        <title>Sequencing the genomes of 1000 actinobacteria strains.</title>
        <authorList>
            <person name="Klenk H.-P."/>
        </authorList>
    </citation>
    <scope>NUCLEOTIDE SEQUENCE [LARGE SCALE GENOMIC DNA]</scope>
    <source>
        <strain evidence="7 8">DSM 45507</strain>
    </source>
</reference>
<dbReference type="Pfam" id="PF08281">
    <property type="entry name" value="Sigma70_r4_2"/>
    <property type="match status" value="1"/>
</dbReference>
<dbReference type="InterPro" id="IPR013325">
    <property type="entry name" value="RNA_pol_sigma_r2"/>
</dbReference>
<dbReference type="RefSeq" id="WP_313045377.1">
    <property type="nucleotide sequence ID" value="NZ_JACHMB010000001.1"/>
</dbReference>
<dbReference type="GO" id="GO:0016987">
    <property type="term" value="F:sigma factor activity"/>
    <property type="evidence" value="ECO:0007669"/>
    <property type="project" value="UniProtKB-KW"/>
</dbReference>
<dbReference type="InterPro" id="IPR014284">
    <property type="entry name" value="RNA_pol_sigma-70_dom"/>
</dbReference>
<dbReference type="SUPFAM" id="SSF88659">
    <property type="entry name" value="Sigma3 and sigma4 domains of RNA polymerase sigma factors"/>
    <property type="match status" value="1"/>
</dbReference>
<organism evidence="7 8">
    <name type="scientific">Nonomuraea jabiensis</name>
    <dbReference type="NCBI Taxonomy" id="882448"/>
    <lineage>
        <taxon>Bacteria</taxon>
        <taxon>Bacillati</taxon>
        <taxon>Actinomycetota</taxon>
        <taxon>Actinomycetes</taxon>
        <taxon>Streptosporangiales</taxon>
        <taxon>Streptosporangiaceae</taxon>
        <taxon>Nonomuraea</taxon>
    </lineage>
</organism>
<keyword evidence="3" id="KW-0731">Sigma factor</keyword>
<accession>A0A7W9G9Y1</accession>
<evidence type="ECO:0000256" key="3">
    <source>
        <dbReference type="ARBA" id="ARBA00023082"/>
    </source>
</evidence>
<evidence type="ECO:0000313" key="8">
    <source>
        <dbReference type="Proteomes" id="UP000579153"/>
    </source>
</evidence>
<dbReference type="NCBIfam" id="TIGR02937">
    <property type="entry name" value="sigma70-ECF"/>
    <property type="match status" value="1"/>
</dbReference>
<protein>
    <submittedName>
        <fullName evidence="7">RNA polymerase sigma-70 factor (ECF subfamily)</fullName>
    </submittedName>
</protein>
<comment type="caution">
    <text evidence="7">The sequence shown here is derived from an EMBL/GenBank/DDBJ whole genome shotgun (WGS) entry which is preliminary data.</text>
</comment>